<evidence type="ECO:0000313" key="3">
    <source>
        <dbReference type="EMBL" id="MFB9052821.1"/>
    </source>
</evidence>
<dbReference type="CDD" id="cd03808">
    <property type="entry name" value="GT4_CapM-like"/>
    <property type="match status" value="1"/>
</dbReference>
<dbReference type="PANTHER" id="PTHR12526">
    <property type="entry name" value="GLYCOSYLTRANSFERASE"/>
    <property type="match status" value="1"/>
</dbReference>
<gene>
    <name evidence="3" type="ORF">ACFFVB_06975</name>
</gene>
<feature type="domain" description="Glycosyltransferase subfamily 4-like N-terminal" evidence="2">
    <location>
        <begin position="23"/>
        <end position="155"/>
    </location>
</feature>
<name>A0ABV5F064_9FLAO</name>
<keyword evidence="4" id="KW-1185">Reference proteome</keyword>
<feature type="domain" description="Glycosyl transferase family 1" evidence="1">
    <location>
        <begin position="189"/>
        <end position="348"/>
    </location>
</feature>
<dbReference type="Pfam" id="PF13477">
    <property type="entry name" value="Glyco_trans_4_2"/>
    <property type="match status" value="1"/>
</dbReference>
<reference evidence="3 4" key="1">
    <citation type="submission" date="2024-09" db="EMBL/GenBank/DDBJ databases">
        <authorList>
            <person name="Sun Q."/>
            <person name="Mori K."/>
        </authorList>
    </citation>
    <scope>NUCLEOTIDE SEQUENCE [LARGE SCALE GENOMIC DNA]</scope>
    <source>
        <strain evidence="3 4">CECT 8286</strain>
    </source>
</reference>
<protein>
    <submittedName>
        <fullName evidence="3">Glycosyltransferase family 4 protein</fullName>
    </submittedName>
</protein>
<dbReference type="Proteomes" id="UP001589605">
    <property type="component" value="Unassembled WGS sequence"/>
</dbReference>
<comment type="caution">
    <text evidence="3">The sequence shown here is derived from an EMBL/GenBank/DDBJ whole genome shotgun (WGS) entry which is preliminary data.</text>
</comment>
<dbReference type="SUPFAM" id="SSF53756">
    <property type="entry name" value="UDP-Glycosyltransferase/glycogen phosphorylase"/>
    <property type="match status" value="1"/>
</dbReference>
<proteinExistence type="predicted"/>
<evidence type="ECO:0000313" key="4">
    <source>
        <dbReference type="Proteomes" id="UP001589605"/>
    </source>
</evidence>
<dbReference type="Pfam" id="PF00534">
    <property type="entry name" value="Glycos_transf_1"/>
    <property type="match status" value="1"/>
</dbReference>
<dbReference type="InterPro" id="IPR028098">
    <property type="entry name" value="Glyco_trans_4-like_N"/>
</dbReference>
<sequence>MQKTNILIVASFSPSLIHFRGDFIKSLIASNFQVFTAAPDYPIQTRDQLNNMGAIPLSFKLERTGVNPLNDFNSILELKSLMKQNAIDIIFPYTVKPVIYSSIAANQLNIPVISLITGLGFTFTGLSTKAIILQRINEFLYKNSIRKNKLIIFQNKDDYKLFLERKILKPENKVDFVNGSGVNLDKYKFRENTKSTAAIKFLFVARLIKEKGVHLFIEAAKVLKAKFPNSQFHIIGEPDQSPSAINISELNSLHNDGTIIYHGKQNNVEEHLYNSDVFVLPTYYREGIPRSILEALSVGLPIITTDSPGCRETVELNYNGILVKTQDQDSLTHAMLYFLEHPEKVASYGIHSRAYAKSKFDVNLVNNKLITLIKTVINSK</sequence>
<accession>A0ABV5F064</accession>
<organism evidence="3 4">
    <name type="scientific">Formosa undariae</name>
    <dbReference type="NCBI Taxonomy" id="1325436"/>
    <lineage>
        <taxon>Bacteria</taxon>
        <taxon>Pseudomonadati</taxon>
        <taxon>Bacteroidota</taxon>
        <taxon>Flavobacteriia</taxon>
        <taxon>Flavobacteriales</taxon>
        <taxon>Flavobacteriaceae</taxon>
        <taxon>Formosa</taxon>
    </lineage>
</organism>
<dbReference type="EMBL" id="JBHMEZ010000003">
    <property type="protein sequence ID" value="MFB9052821.1"/>
    <property type="molecule type" value="Genomic_DNA"/>
</dbReference>
<dbReference type="PANTHER" id="PTHR12526:SF638">
    <property type="entry name" value="SPORE COAT PROTEIN SA"/>
    <property type="match status" value="1"/>
</dbReference>
<dbReference type="RefSeq" id="WP_382381997.1">
    <property type="nucleotide sequence ID" value="NZ_JBHMEZ010000003.1"/>
</dbReference>
<evidence type="ECO:0000259" key="1">
    <source>
        <dbReference type="Pfam" id="PF00534"/>
    </source>
</evidence>
<dbReference type="Gene3D" id="3.40.50.2000">
    <property type="entry name" value="Glycogen Phosphorylase B"/>
    <property type="match status" value="2"/>
</dbReference>
<dbReference type="InterPro" id="IPR001296">
    <property type="entry name" value="Glyco_trans_1"/>
</dbReference>
<evidence type="ECO:0000259" key="2">
    <source>
        <dbReference type="Pfam" id="PF13477"/>
    </source>
</evidence>